<dbReference type="InterPro" id="IPR050107">
    <property type="entry name" value="ABC_carbohydrate_import_ATPase"/>
</dbReference>
<reference evidence="11" key="2">
    <citation type="journal article" date="2019" name="MicrobiologyOpen">
        <title>High-quality draft genome sequence of Gaiella occulta isolated from a 150 meter deep mineral water borehole and comparison with the genome sequences of other deep-branching lineages of the phylum Actinobacteria.</title>
        <authorList>
            <person name="Severino R."/>
            <person name="Froufe H.J.C."/>
            <person name="Barroso C."/>
            <person name="Albuquerque L."/>
            <person name="Lobo-da-Cunha A."/>
            <person name="da Costa M.S."/>
            <person name="Egas C."/>
        </authorList>
    </citation>
    <scope>NUCLEOTIDE SEQUENCE [LARGE SCALE GENOMIC DNA]</scope>
    <source>
        <strain evidence="11">F2-233</strain>
    </source>
</reference>
<keyword evidence="6" id="KW-0067">ATP-binding</keyword>
<dbReference type="Pfam" id="PF00005">
    <property type="entry name" value="ABC_tran"/>
    <property type="match status" value="2"/>
</dbReference>
<evidence type="ECO:0000256" key="6">
    <source>
        <dbReference type="ARBA" id="ARBA00022840"/>
    </source>
</evidence>
<comment type="caution">
    <text evidence="10">The sequence shown here is derived from an EMBL/GenBank/DDBJ whole genome shotgun (WGS) entry which is preliminary data.</text>
</comment>
<keyword evidence="3" id="KW-1003">Cell membrane</keyword>
<name>A0A7M2YUF5_9ACTN</name>
<dbReference type="SUPFAM" id="SSF52540">
    <property type="entry name" value="P-loop containing nucleoside triphosphate hydrolases"/>
    <property type="match status" value="2"/>
</dbReference>
<keyword evidence="2" id="KW-0813">Transport</keyword>
<dbReference type="Gene3D" id="3.40.50.300">
    <property type="entry name" value="P-loop containing nucleotide triphosphate hydrolases"/>
    <property type="match status" value="2"/>
</dbReference>
<evidence type="ECO:0000256" key="8">
    <source>
        <dbReference type="ARBA" id="ARBA00023136"/>
    </source>
</evidence>
<dbReference type="EMBL" id="QQZY01000011">
    <property type="protein sequence ID" value="RDI73249.1"/>
    <property type="molecule type" value="Genomic_DNA"/>
</dbReference>
<feature type="domain" description="ABC transporter" evidence="9">
    <location>
        <begin position="20"/>
        <end position="257"/>
    </location>
</feature>
<evidence type="ECO:0000313" key="10">
    <source>
        <dbReference type="EMBL" id="RDI73249.1"/>
    </source>
</evidence>
<keyword evidence="8" id="KW-0472">Membrane</keyword>
<keyword evidence="11" id="KW-1185">Reference proteome</keyword>
<accession>A0A7M2YUF5</accession>
<comment type="subcellular location">
    <subcellularLocation>
        <location evidence="1">Cell membrane</location>
        <topology evidence="1">Peripheral membrane protein</topology>
    </subcellularLocation>
</comment>
<protein>
    <submittedName>
        <fullName evidence="10">ABC-type putative transport system ATPase component</fullName>
    </submittedName>
</protein>
<gene>
    <name evidence="10" type="ORF">Gocc_3044</name>
</gene>
<evidence type="ECO:0000259" key="9">
    <source>
        <dbReference type="PROSITE" id="PS50893"/>
    </source>
</evidence>
<keyword evidence="7" id="KW-1278">Translocase</keyword>
<evidence type="ECO:0000256" key="5">
    <source>
        <dbReference type="ARBA" id="ARBA00022741"/>
    </source>
</evidence>
<keyword evidence="4" id="KW-0677">Repeat</keyword>
<dbReference type="FunFam" id="3.40.50.300:FF:000127">
    <property type="entry name" value="Ribose import ATP-binding protein RbsA"/>
    <property type="match status" value="1"/>
</dbReference>
<evidence type="ECO:0000313" key="11">
    <source>
        <dbReference type="Proteomes" id="UP000254134"/>
    </source>
</evidence>
<keyword evidence="5" id="KW-0547">Nucleotide-binding</keyword>
<dbReference type="GO" id="GO:0005886">
    <property type="term" value="C:plasma membrane"/>
    <property type="evidence" value="ECO:0007669"/>
    <property type="project" value="UniProtKB-SubCell"/>
</dbReference>
<dbReference type="AlphaFoldDB" id="A0A7M2YUF5"/>
<dbReference type="PROSITE" id="PS00211">
    <property type="entry name" value="ABC_TRANSPORTER_1"/>
    <property type="match status" value="2"/>
</dbReference>
<evidence type="ECO:0000256" key="1">
    <source>
        <dbReference type="ARBA" id="ARBA00004202"/>
    </source>
</evidence>
<dbReference type="OrthoDB" id="39350at2"/>
<dbReference type="GO" id="GO:0016887">
    <property type="term" value="F:ATP hydrolysis activity"/>
    <property type="evidence" value="ECO:0007669"/>
    <property type="project" value="InterPro"/>
</dbReference>
<dbReference type="PANTHER" id="PTHR43790:SF4">
    <property type="entry name" value="GUANOSINE IMPORT ATP-BINDING PROTEIN NUPO"/>
    <property type="match status" value="1"/>
</dbReference>
<sequence length="522" mass="55448">MSPPAQPSTLDLPAAGEPAVTMRAITKRFPGVVANDAVDFEARVGEVHALLGENGAGKSTLSNILTGLYRADEGELELYGRPVEFHSPRDALDAGVGMVHQHFRLVEPFTVAENVVLGDHRDVGRSFLIRPRLIEQRVAELGARYGLAVDPRARVWQLSVGEQQRIEVLKALYREARVLILDEPTAVLTPQEADALFVTLRAMAAEGRTVIFISHKLHEVTAVADRVTVLRGGRSIGTVETAEATSQSLASLMVGREVEVARRREGDGSIGAVVLELDGLTALGDRGVEALKSVSLSVRAGEVVAVAGVAGNGQRELAEAVTGMRPLVAGTVRVDGGALRPGDPRQAIRAGIAHVPEDRLNTGVAPSLSIAANVVLKSYRAGSDSRGPFLRLRRIRDRALDMIQRYDVKAPGPGTPARQLSGGNLQKVVLAREFSGQPRVLVAAAPTRGLDVGAIETVHAYLREAAAGGVAVLLISEDLDEVLTLSDRVAVMYEGEIVGEVDARSATVEEIGLLMAGVRSVT</sequence>
<dbReference type="InterPro" id="IPR027417">
    <property type="entry name" value="P-loop_NTPase"/>
</dbReference>
<evidence type="ECO:0000256" key="4">
    <source>
        <dbReference type="ARBA" id="ARBA00022737"/>
    </source>
</evidence>
<proteinExistence type="predicted"/>
<dbReference type="PROSITE" id="PS50893">
    <property type="entry name" value="ABC_TRANSPORTER_2"/>
    <property type="match status" value="2"/>
</dbReference>
<dbReference type="SMART" id="SM00382">
    <property type="entry name" value="AAA"/>
    <property type="match status" value="1"/>
</dbReference>
<evidence type="ECO:0000256" key="7">
    <source>
        <dbReference type="ARBA" id="ARBA00022967"/>
    </source>
</evidence>
<dbReference type="InterPro" id="IPR003593">
    <property type="entry name" value="AAA+_ATPase"/>
</dbReference>
<dbReference type="InterPro" id="IPR003439">
    <property type="entry name" value="ABC_transporter-like_ATP-bd"/>
</dbReference>
<dbReference type="PANTHER" id="PTHR43790">
    <property type="entry name" value="CARBOHYDRATE TRANSPORT ATP-BINDING PROTEIN MG119-RELATED"/>
    <property type="match status" value="1"/>
</dbReference>
<feature type="domain" description="ABC transporter" evidence="9">
    <location>
        <begin position="275"/>
        <end position="519"/>
    </location>
</feature>
<dbReference type="InterPro" id="IPR017871">
    <property type="entry name" value="ABC_transporter-like_CS"/>
</dbReference>
<reference evidence="10 11" key="1">
    <citation type="submission" date="2018-07" db="EMBL/GenBank/DDBJ databases">
        <title>High-quality-draft genome sequence of Gaiella occulta.</title>
        <authorList>
            <person name="Severino R."/>
            <person name="Froufe H.J.C."/>
            <person name="Rainey F.A."/>
            <person name="Barroso C."/>
            <person name="Albuquerque L."/>
            <person name="Lobo-Da-Cunha A."/>
            <person name="Da Costa M.S."/>
            <person name="Egas C."/>
        </authorList>
    </citation>
    <scope>NUCLEOTIDE SEQUENCE [LARGE SCALE GENOMIC DNA]</scope>
    <source>
        <strain evidence="10 11">F2-233</strain>
    </source>
</reference>
<evidence type="ECO:0000256" key="3">
    <source>
        <dbReference type="ARBA" id="ARBA00022475"/>
    </source>
</evidence>
<organism evidence="10 11">
    <name type="scientific">Gaiella occulta</name>
    <dbReference type="NCBI Taxonomy" id="1002870"/>
    <lineage>
        <taxon>Bacteria</taxon>
        <taxon>Bacillati</taxon>
        <taxon>Actinomycetota</taxon>
        <taxon>Thermoleophilia</taxon>
        <taxon>Gaiellales</taxon>
        <taxon>Gaiellaceae</taxon>
        <taxon>Gaiella</taxon>
    </lineage>
</organism>
<dbReference type="Proteomes" id="UP000254134">
    <property type="component" value="Unassembled WGS sequence"/>
</dbReference>
<dbReference type="RefSeq" id="WP_114797421.1">
    <property type="nucleotide sequence ID" value="NZ_QQZY01000011.1"/>
</dbReference>
<dbReference type="GO" id="GO:0005524">
    <property type="term" value="F:ATP binding"/>
    <property type="evidence" value="ECO:0007669"/>
    <property type="project" value="UniProtKB-KW"/>
</dbReference>
<dbReference type="CDD" id="cd03216">
    <property type="entry name" value="ABC_Carb_Monos_I"/>
    <property type="match status" value="1"/>
</dbReference>
<evidence type="ECO:0000256" key="2">
    <source>
        <dbReference type="ARBA" id="ARBA00022448"/>
    </source>
</evidence>
<dbReference type="CDD" id="cd03215">
    <property type="entry name" value="ABC_Carb_Monos_II"/>
    <property type="match status" value="1"/>
</dbReference>